<sequence>MNVYLDDGDEQRLIGRADVPEDCGPVFEVLMFGAASTIAERFCAKTVL</sequence>
<proteinExistence type="predicted"/>
<accession>A0A6J4JNN8</accession>
<gene>
    <name evidence="1" type="ORF">AVDCRST_MAG04-3879</name>
</gene>
<evidence type="ECO:0000313" key="1">
    <source>
        <dbReference type="EMBL" id="CAA9283002.1"/>
    </source>
</evidence>
<organism evidence="1">
    <name type="scientific">uncultured Acetobacteraceae bacterium</name>
    <dbReference type="NCBI Taxonomy" id="169975"/>
    <lineage>
        <taxon>Bacteria</taxon>
        <taxon>Pseudomonadati</taxon>
        <taxon>Pseudomonadota</taxon>
        <taxon>Alphaproteobacteria</taxon>
        <taxon>Acetobacterales</taxon>
        <taxon>Acetobacteraceae</taxon>
        <taxon>environmental samples</taxon>
    </lineage>
</organism>
<protein>
    <submittedName>
        <fullName evidence="1">Uncharacterized protein</fullName>
    </submittedName>
</protein>
<name>A0A6J4JNN8_9PROT</name>
<dbReference type="EMBL" id="CADCTL010000291">
    <property type="protein sequence ID" value="CAA9283002.1"/>
    <property type="molecule type" value="Genomic_DNA"/>
</dbReference>
<dbReference type="AlphaFoldDB" id="A0A6J4JNN8"/>
<reference evidence="1" key="1">
    <citation type="submission" date="2020-02" db="EMBL/GenBank/DDBJ databases">
        <authorList>
            <person name="Meier V. D."/>
        </authorList>
    </citation>
    <scope>NUCLEOTIDE SEQUENCE</scope>
    <source>
        <strain evidence="1">AVDCRST_MAG04</strain>
    </source>
</reference>